<dbReference type="InterPro" id="IPR018060">
    <property type="entry name" value="HTH_AraC"/>
</dbReference>
<evidence type="ECO:0000256" key="1">
    <source>
        <dbReference type="ARBA" id="ARBA00023015"/>
    </source>
</evidence>
<protein>
    <submittedName>
        <fullName evidence="5">DNA-binding protein</fullName>
    </submittedName>
</protein>
<keyword evidence="2 5" id="KW-0238">DNA-binding</keyword>
<evidence type="ECO:0000259" key="4">
    <source>
        <dbReference type="PROSITE" id="PS01124"/>
    </source>
</evidence>
<reference evidence="5 6" key="1">
    <citation type="submission" date="2017-07" db="EMBL/GenBank/DDBJ databases">
        <title>Leptospira spp. isolated from tropical soils.</title>
        <authorList>
            <person name="Thibeaux R."/>
            <person name="Iraola G."/>
            <person name="Ferres I."/>
            <person name="Bierque E."/>
            <person name="Girault D."/>
            <person name="Soupe-Gilbert M.-E."/>
            <person name="Picardeau M."/>
            <person name="Goarant C."/>
        </authorList>
    </citation>
    <scope>NUCLEOTIDE SEQUENCE [LARGE SCALE GENOMIC DNA]</scope>
    <source>
        <strain evidence="5 6">FH2-B-A1</strain>
    </source>
</reference>
<comment type="caution">
    <text evidence="5">The sequence shown here is derived from an EMBL/GenBank/DDBJ whole genome shotgun (WGS) entry which is preliminary data.</text>
</comment>
<accession>A0A2N0AMB2</accession>
<feature type="domain" description="HTH araC/xylS-type" evidence="4">
    <location>
        <begin position="140"/>
        <end position="241"/>
    </location>
</feature>
<dbReference type="SUPFAM" id="SSF51182">
    <property type="entry name" value="RmlC-like cupins"/>
    <property type="match status" value="1"/>
</dbReference>
<dbReference type="InterPro" id="IPR011051">
    <property type="entry name" value="RmlC_Cupin_sf"/>
</dbReference>
<sequence>MKQFLIWEDFATYRGEIFSTHRHSHFFIQISIPDSGSVELRTVDGVWKSYNVVCIPSGVSHEMKGGEGSLTILYLDPLTTGYQLFQDRNLASNYSAFEIGDVFTETLKQQMRDTLKLSNKDVRIQLLEKINKNFDKQSNRKLDPRIQKSIEDVELDRFSLSHLAKEASLSVERFRHLFRQETGVPFSAFKLWLKTKKAVDYLANHSHLSNAAYEGGFADQSHFTRIFRRSFGVSPSDFTKKKEPFQGIFFSK</sequence>
<organism evidence="5 6">
    <name type="scientific">Leptospira harrisiae</name>
    <dbReference type="NCBI Taxonomy" id="2023189"/>
    <lineage>
        <taxon>Bacteria</taxon>
        <taxon>Pseudomonadati</taxon>
        <taxon>Spirochaetota</taxon>
        <taxon>Spirochaetia</taxon>
        <taxon>Leptospirales</taxon>
        <taxon>Leptospiraceae</taxon>
        <taxon>Leptospira</taxon>
    </lineage>
</organism>
<dbReference type="InterPro" id="IPR009057">
    <property type="entry name" value="Homeodomain-like_sf"/>
</dbReference>
<dbReference type="Gene3D" id="1.10.10.60">
    <property type="entry name" value="Homeodomain-like"/>
    <property type="match status" value="1"/>
</dbReference>
<dbReference type="Pfam" id="PF12833">
    <property type="entry name" value="HTH_18"/>
    <property type="match status" value="1"/>
</dbReference>
<dbReference type="SUPFAM" id="SSF46689">
    <property type="entry name" value="Homeodomain-like"/>
    <property type="match status" value="1"/>
</dbReference>
<keyword evidence="6" id="KW-1185">Reference proteome</keyword>
<evidence type="ECO:0000256" key="3">
    <source>
        <dbReference type="ARBA" id="ARBA00023163"/>
    </source>
</evidence>
<dbReference type="GO" id="GO:0003700">
    <property type="term" value="F:DNA-binding transcription factor activity"/>
    <property type="evidence" value="ECO:0007669"/>
    <property type="project" value="InterPro"/>
</dbReference>
<evidence type="ECO:0000313" key="5">
    <source>
        <dbReference type="EMBL" id="PJZ85454.1"/>
    </source>
</evidence>
<dbReference type="GO" id="GO:0043565">
    <property type="term" value="F:sequence-specific DNA binding"/>
    <property type="evidence" value="ECO:0007669"/>
    <property type="project" value="InterPro"/>
</dbReference>
<dbReference type="AlphaFoldDB" id="A0A2N0AMB2"/>
<dbReference type="EMBL" id="NPDX01000001">
    <property type="protein sequence ID" value="PJZ85454.1"/>
    <property type="molecule type" value="Genomic_DNA"/>
</dbReference>
<dbReference type="PROSITE" id="PS01124">
    <property type="entry name" value="HTH_ARAC_FAMILY_2"/>
    <property type="match status" value="1"/>
</dbReference>
<dbReference type="RefSeq" id="WP_100742352.1">
    <property type="nucleotide sequence ID" value="NZ_NPDW01000001.1"/>
</dbReference>
<dbReference type="SMART" id="SM00342">
    <property type="entry name" value="HTH_ARAC"/>
    <property type="match status" value="1"/>
</dbReference>
<dbReference type="InterPro" id="IPR020449">
    <property type="entry name" value="Tscrpt_reg_AraC-type_HTH"/>
</dbReference>
<evidence type="ECO:0000256" key="2">
    <source>
        <dbReference type="ARBA" id="ARBA00023125"/>
    </source>
</evidence>
<keyword evidence="3" id="KW-0804">Transcription</keyword>
<dbReference type="OrthoDB" id="9778008at2"/>
<dbReference type="Proteomes" id="UP000232145">
    <property type="component" value="Unassembled WGS sequence"/>
</dbReference>
<evidence type="ECO:0000313" key="6">
    <source>
        <dbReference type="Proteomes" id="UP000232145"/>
    </source>
</evidence>
<gene>
    <name evidence="5" type="ORF">CH364_04290</name>
</gene>
<dbReference type="PANTHER" id="PTHR46796">
    <property type="entry name" value="HTH-TYPE TRANSCRIPTIONAL ACTIVATOR RHAS-RELATED"/>
    <property type="match status" value="1"/>
</dbReference>
<dbReference type="PRINTS" id="PR00032">
    <property type="entry name" value="HTHARAC"/>
</dbReference>
<proteinExistence type="predicted"/>
<dbReference type="InterPro" id="IPR050204">
    <property type="entry name" value="AraC_XylS_family_regulators"/>
</dbReference>
<keyword evidence="1" id="KW-0805">Transcription regulation</keyword>
<name>A0A2N0AMB2_9LEPT</name>